<accession>A0A917G8B2</accession>
<dbReference type="Proteomes" id="UP000654257">
    <property type="component" value="Unassembled WGS sequence"/>
</dbReference>
<comment type="caution">
    <text evidence="1">The sequence shown here is derived from an EMBL/GenBank/DDBJ whole genome shotgun (WGS) entry which is preliminary data.</text>
</comment>
<evidence type="ECO:0000313" key="1">
    <source>
        <dbReference type="EMBL" id="GGG27486.1"/>
    </source>
</evidence>
<dbReference type="AlphaFoldDB" id="A0A917G8B2"/>
<organism evidence="1 2">
    <name type="scientific">Rhodococcoides trifolii</name>
    <dbReference type="NCBI Taxonomy" id="908250"/>
    <lineage>
        <taxon>Bacteria</taxon>
        <taxon>Bacillati</taxon>
        <taxon>Actinomycetota</taxon>
        <taxon>Actinomycetes</taxon>
        <taxon>Mycobacteriales</taxon>
        <taxon>Nocardiaceae</taxon>
        <taxon>Rhodococcoides</taxon>
    </lineage>
</organism>
<name>A0A917G8B2_9NOCA</name>
<proteinExistence type="predicted"/>
<reference evidence="1" key="2">
    <citation type="submission" date="2020-09" db="EMBL/GenBank/DDBJ databases">
        <authorList>
            <person name="Sun Q."/>
            <person name="Sedlacek I."/>
        </authorList>
    </citation>
    <scope>NUCLEOTIDE SEQUENCE</scope>
    <source>
        <strain evidence="1">CCM 7905</strain>
    </source>
</reference>
<gene>
    <name evidence="1" type="ORF">GCM10007304_46650</name>
</gene>
<dbReference type="RefSeq" id="WP_188547517.1">
    <property type="nucleotide sequence ID" value="NZ_BMCU01000006.1"/>
</dbReference>
<sequence>MSAHNRHFIPGSLAAHENTLWVCERTRPLLVCVTDVGTSIRIPIPGHIRGFEPVGYKVRTLYADESGCWVRSQDGRVHVAPDGTVTPLAERDVVPDPVETTRWSISRPREMNRYTFVRNGRVQWAEAPVFPKDHVELPAARQLFVTTTREFLASAPGALDAFGEIELQPASTDELFGTCVLIPVDPADSIGDPIVWALKERDRIRRENASPNLVDVVLEGSFPFTTLIFMFKTAELPGRVLARKFSLFDRDGGPGLWRGAPSMMFTVELHIMESGGAERIERRDPARDGITWV</sequence>
<evidence type="ECO:0000313" key="2">
    <source>
        <dbReference type="Proteomes" id="UP000654257"/>
    </source>
</evidence>
<reference evidence="1" key="1">
    <citation type="journal article" date="2014" name="Int. J. Syst. Evol. Microbiol.">
        <title>Complete genome sequence of Corynebacterium casei LMG S-19264T (=DSM 44701T), isolated from a smear-ripened cheese.</title>
        <authorList>
            <consortium name="US DOE Joint Genome Institute (JGI-PGF)"/>
            <person name="Walter F."/>
            <person name="Albersmeier A."/>
            <person name="Kalinowski J."/>
            <person name="Ruckert C."/>
        </authorList>
    </citation>
    <scope>NUCLEOTIDE SEQUENCE</scope>
    <source>
        <strain evidence="1">CCM 7905</strain>
    </source>
</reference>
<protein>
    <submittedName>
        <fullName evidence="1">Uncharacterized protein</fullName>
    </submittedName>
</protein>
<keyword evidence="2" id="KW-1185">Reference proteome</keyword>
<dbReference type="EMBL" id="BMCU01000006">
    <property type="protein sequence ID" value="GGG27486.1"/>
    <property type="molecule type" value="Genomic_DNA"/>
</dbReference>